<dbReference type="EMBL" id="QGKX02000088">
    <property type="protein sequence ID" value="KAF3589505.1"/>
    <property type="molecule type" value="Genomic_DNA"/>
</dbReference>
<organism evidence="2 3">
    <name type="scientific">Brassica cretica</name>
    <name type="common">Mustard</name>
    <dbReference type="NCBI Taxonomy" id="69181"/>
    <lineage>
        <taxon>Eukaryota</taxon>
        <taxon>Viridiplantae</taxon>
        <taxon>Streptophyta</taxon>
        <taxon>Embryophyta</taxon>
        <taxon>Tracheophyta</taxon>
        <taxon>Spermatophyta</taxon>
        <taxon>Magnoliopsida</taxon>
        <taxon>eudicotyledons</taxon>
        <taxon>Gunneridae</taxon>
        <taxon>Pentapetalae</taxon>
        <taxon>rosids</taxon>
        <taxon>malvids</taxon>
        <taxon>Brassicales</taxon>
        <taxon>Brassicaceae</taxon>
        <taxon>Brassiceae</taxon>
        <taxon>Brassica</taxon>
    </lineage>
</organism>
<proteinExistence type="predicted"/>
<accession>A0A8S9S7F9</accession>
<name>A0A8S9S7F9_BRACR</name>
<dbReference type="AlphaFoldDB" id="A0A8S9S7F9"/>
<dbReference type="Proteomes" id="UP000712600">
    <property type="component" value="Unassembled WGS sequence"/>
</dbReference>
<evidence type="ECO:0000313" key="3">
    <source>
        <dbReference type="Proteomes" id="UP000712600"/>
    </source>
</evidence>
<sequence length="73" mass="8554">MSNHGWSGAKELRRSSMARRINESRNGLEEKNLRRNDTNRAGLRDSSQNFFSHESPETPLSIHQTTERKKKMR</sequence>
<gene>
    <name evidence="2" type="ORF">F2Q69_00027923</name>
</gene>
<evidence type="ECO:0000256" key="1">
    <source>
        <dbReference type="SAM" id="MobiDB-lite"/>
    </source>
</evidence>
<comment type="caution">
    <text evidence="2">The sequence shown here is derived from an EMBL/GenBank/DDBJ whole genome shotgun (WGS) entry which is preliminary data.</text>
</comment>
<protein>
    <submittedName>
        <fullName evidence="2">Uncharacterized protein</fullName>
    </submittedName>
</protein>
<reference evidence="2" key="1">
    <citation type="submission" date="2019-12" db="EMBL/GenBank/DDBJ databases">
        <title>Genome sequencing and annotation of Brassica cretica.</title>
        <authorList>
            <person name="Studholme D.J."/>
            <person name="Sarris P."/>
        </authorList>
    </citation>
    <scope>NUCLEOTIDE SEQUENCE</scope>
    <source>
        <strain evidence="2">PFS-109/04</strain>
        <tissue evidence="2">Leaf</tissue>
    </source>
</reference>
<feature type="compositionally biased region" description="Basic and acidic residues" evidence="1">
    <location>
        <begin position="10"/>
        <end position="38"/>
    </location>
</feature>
<evidence type="ECO:0000313" key="2">
    <source>
        <dbReference type="EMBL" id="KAF3589505.1"/>
    </source>
</evidence>
<feature type="region of interest" description="Disordered" evidence="1">
    <location>
        <begin position="1"/>
        <end position="73"/>
    </location>
</feature>